<name>A0AAE9Y9D9_9ACTN</name>
<evidence type="ECO:0000313" key="3">
    <source>
        <dbReference type="EMBL" id="WCO69195.1"/>
    </source>
</evidence>
<evidence type="ECO:0000259" key="2">
    <source>
        <dbReference type="PROSITE" id="PS51787"/>
    </source>
</evidence>
<dbReference type="PROSITE" id="PS51787">
    <property type="entry name" value="LON_N"/>
    <property type="match status" value="1"/>
</dbReference>
<feature type="region of interest" description="Disordered" evidence="1">
    <location>
        <begin position="1"/>
        <end position="46"/>
    </location>
</feature>
<dbReference type="PANTHER" id="PTHR46732">
    <property type="entry name" value="ATP-DEPENDENT PROTEASE LA (LON) DOMAIN PROTEIN"/>
    <property type="match status" value="1"/>
</dbReference>
<dbReference type="RefSeq" id="WP_272738708.1">
    <property type="nucleotide sequence ID" value="NZ_CP116942.1"/>
</dbReference>
<dbReference type="Gene3D" id="2.30.130.40">
    <property type="entry name" value="LON domain-like"/>
    <property type="match status" value="1"/>
</dbReference>
<dbReference type="InterPro" id="IPR046336">
    <property type="entry name" value="Lon_prtase_N_sf"/>
</dbReference>
<protein>
    <submittedName>
        <fullName evidence="3">LON peptidase substrate-binding domain-containing protein</fullName>
    </submittedName>
</protein>
<dbReference type="Proteomes" id="UP001216390">
    <property type="component" value="Chromosome"/>
</dbReference>
<dbReference type="PANTHER" id="PTHR46732:SF8">
    <property type="entry name" value="ATP-DEPENDENT PROTEASE LA (LON) DOMAIN PROTEIN"/>
    <property type="match status" value="1"/>
</dbReference>
<dbReference type="InterPro" id="IPR003111">
    <property type="entry name" value="Lon_prtase_N"/>
</dbReference>
<dbReference type="InterPro" id="IPR015947">
    <property type="entry name" value="PUA-like_sf"/>
</dbReference>
<dbReference type="AlphaFoldDB" id="A0AAE9Y9D9"/>
<sequence>MADDRPPDDRPPDDRPPDDQPPDDPSPGGEGAVPAVPPSGEAPPEAPLPEELVALEADLLGDDDGALPMFPLGSVLVPSMVLPLHVFEHRYRRLVRDCLSTEPEFGVVLIERGREVGGGDVRSDVGTVARIVEGAELPDGRFALQSVGTRRIRVLRWLDDAPYPRALVEDWPDEPDPQDADPGARRDDAVALLRRGLVLQLELGEPAPDPDIELSDDPEVASHQVAALAPIGPHDRQRLLVAPSTVARLELATTLLVDAVEMLEVRKEMG</sequence>
<keyword evidence="4" id="KW-1185">Reference proteome</keyword>
<reference evidence="3" key="1">
    <citation type="submission" date="2023-01" db="EMBL/GenBank/DDBJ databases">
        <title>The diversity of Class Acidimicrobiia in South China Sea sediment environments and the proposal of Iamia marina sp. nov., a novel species of the genus Iamia.</title>
        <authorList>
            <person name="He Y."/>
            <person name="Tian X."/>
        </authorList>
    </citation>
    <scope>NUCLEOTIDE SEQUENCE</scope>
    <source>
        <strain evidence="3">DSM 19957</strain>
    </source>
</reference>
<feature type="domain" description="Lon N-terminal" evidence="2">
    <location>
        <begin position="64"/>
        <end position="260"/>
    </location>
</feature>
<organism evidence="3 4">
    <name type="scientific">Iamia majanohamensis</name>
    <dbReference type="NCBI Taxonomy" id="467976"/>
    <lineage>
        <taxon>Bacteria</taxon>
        <taxon>Bacillati</taxon>
        <taxon>Actinomycetota</taxon>
        <taxon>Acidimicrobiia</taxon>
        <taxon>Acidimicrobiales</taxon>
        <taxon>Iamiaceae</taxon>
        <taxon>Iamia</taxon>
    </lineage>
</organism>
<accession>A0AAE9Y9D9</accession>
<gene>
    <name evidence="3" type="ORF">PO878_10720</name>
</gene>
<dbReference type="SUPFAM" id="SSF88697">
    <property type="entry name" value="PUA domain-like"/>
    <property type="match status" value="1"/>
</dbReference>
<dbReference type="SMART" id="SM00464">
    <property type="entry name" value="LON"/>
    <property type="match status" value="1"/>
</dbReference>
<dbReference type="KEGG" id="ima:PO878_10720"/>
<feature type="compositionally biased region" description="Pro residues" evidence="1">
    <location>
        <begin position="35"/>
        <end position="46"/>
    </location>
</feature>
<evidence type="ECO:0000256" key="1">
    <source>
        <dbReference type="SAM" id="MobiDB-lite"/>
    </source>
</evidence>
<evidence type="ECO:0000313" key="4">
    <source>
        <dbReference type="Proteomes" id="UP001216390"/>
    </source>
</evidence>
<dbReference type="Pfam" id="PF02190">
    <property type="entry name" value="LON_substr_bdg"/>
    <property type="match status" value="1"/>
</dbReference>
<feature type="compositionally biased region" description="Basic and acidic residues" evidence="1">
    <location>
        <begin position="1"/>
        <end position="18"/>
    </location>
</feature>
<proteinExistence type="predicted"/>
<dbReference type="EMBL" id="CP116942">
    <property type="protein sequence ID" value="WCO69195.1"/>
    <property type="molecule type" value="Genomic_DNA"/>
</dbReference>